<dbReference type="Proteomes" id="UP001165190">
    <property type="component" value="Unassembled WGS sequence"/>
</dbReference>
<feature type="region of interest" description="Disordered" evidence="2">
    <location>
        <begin position="212"/>
        <end position="267"/>
    </location>
</feature>
<evidence type="ECO:0000259" key="3">
    <source>
        <dbReference type="Pfam" id="PF04504"/>
    </source>
</evidence>
<dbReference type="PANTHER" id="PTHR31662">
    <property type="entry name" value="BNAANNG10740D PROTEIN-RELATED"/>
    <property type="match status" value="1"/>
</dbReference>
<evidence type="ECO:0000256" key="1">
    <source>
        <dbReference type="ARBA" id="ARBA00010820"/>
    </source>
</evidence>
<organism evidence="4 5">
    <name type="scientific">Hibiscus trionum</name>
    <name type="common">Flower of an hour</name>
    <dbReference type="NCBI Taxonomy" id="183268"/>
    <lineage>
        <taxon>Eukaryota</taxon>
        <taxon>Viridiplantae</taxon>
        <taxon>Streptophyta</taxon>
        <taxon>Embryophyta</taxon>
        <taxon>Tracheophyta</taxon>
        <taxon>Spermatophyta</taxon>
        <taxon>Magnoliopsida</taxon>
        <taxon>eudicotyledons</taxon>
        <taxon>Gunneridae</taxon>
        <taxon>Pentapetalae</taxon>
        <taxon>rosids</taxon>
        <taxon>malvids</taxon>
        <taxon>Malvales</taxon>
        <taxon>Malvaceae</taxon>
        <taxon>Malvoideae</taxon>
        <taxon>Hibiscus</taxon>
    </lineage>
</organism>
<evidence type="ECO:0000313" key="5">
    <source>
        <dbReference type="Proteomes" id="UP001165190"/>
    </source>
</evidence>
<dbReference type="InterPro" id="IPR007592">
    <property type="entry name" value="GEBP"/>
</dbReference>
<feature type="compositionally biased region" description="Basic and acidic residues" evidence="2">
    <location>
        <begin position="230"/>
        <end position="239"/>
    </location>
</feature>
<gene>
    <name evidence="4" type="ORF">HRI_004306800</name>
</gene>
<comment type="similarity">
    <text evidence="1">Belongs to the GeBP family.</text>
</comment>
<dbReference type="Pfam" id="PF04504">
    <property type="entry name" value="GeBP-like_DBD"/>
    <property type="match status" value="1"/>
</dbReference>
<dbReference type="GO" id="GO:0006355">
    <property type="term" value="P:regulation of DNA-templated transcription"/>
    <property type="evidence" value="ECO:0007669"/>
    <property type="project" value="InterPro"/>
</dbReference>
<feature type="region of interest" description="Disordered" evidence="2">
    <location>
        <begin position="1"/>
        <end position="114"/>
    </location>
</feature>
<dbReference type="AlphaFoldDB" id="A0A9W7J226"/>
<feature type="compositionally biased region" description="Basic and acidic residues" evidence="2">
    <location>
        <begin position="34"/>
        <end position="44"/>
    </location>
</feature>
<dbReference type="InterPro" id="IPR053932">
    <property type="entry name" value="GeBP-like_DBD"/>
</dbReference>
<feature type="region of interest" description="Disordered" evidence="2">
    <location>
        <begin position="168"/>
        <end position="199"/>
    </location>
</feature>
<accession>A0A9W7J226</accession>
<dbReference type="PANTHER" id="PTHR31662:SF33">
    <property type="entry name" value="DNA-BINDING STOREKEEPER PROTEIN TRANSCRIPTIONAL REGULATOR-LIKE PROTEIN"/>
    <property type="match status" value="1"/>
</dbReference>
<comment type="caution">
    <text evidence="4">The sequence shown here is derived from an EMBL/GenBank/DDBJ whole genome shotgun (WGS) entry which is preliminary data.</text>
</comment>
<protein>
    <recommendedName>
        <fullName evidence="3">Glabrous enhancer-binding protein-like DBD domain-containing protein</fullName>
    </recommendedName>
</protein>
<evidence type="ECO:0000313" key="4">
    <source>
        <dbReference type="EMBL" id="GMJ06376.1"/>
    </source>
</evidence>
<name>A0A9W7J226_HIBTR</name>
<sequence length="371" mass="41009">MARKRPAEDPPPAASSDEDPSEGNSSASDEEEEKSPLKKPKGDAGKVGSDSEYESDEFPPSPNVSDFTIKPVVPKPNKSAPKPKHTDNEPSSKRKKPSPSASNGGAGAVKSPVTVRRWSEAEEITILNGLIEYRSKEGSDSFKDSSSGFHDFIKKRFQTDVSKTQLNEKIRRLKGKYKSKAEKGQNGDDPDLPNPHDRKCFHLSKKIWGNEANEKINNTQKTAKNLSGGDEDKAEKETKTSSIEEEQEVNKTHKKAKTLSTEAGDKTEAAPLCSTQISSGSEEDNVDFWKEYPCLKEFFKIGFTGKWGHTSCSVLECVEMNANVIGREKLKEMEKEGRQLRIEELELDLKRSKLAHEIAKATLDAIKGTGI</sequence>
<proteinExistence type="inferred from homology"/>
<keyword evidence="5" id="KW-1185">Reference proteome</keyword>
<feature type="domain" description="Glabrous enhancer-binding protein-like DBD" evidence="3">
    <location>
        <begin position="116"/>
        <end position="209"/>
    </location>
</feature>
<reference evidence="4" key="1">
    <citation type="submission" date="2023-05" db="EMBL/GenBank/DDBJ databases">
        <title>Genome and transcriptome analyses reveal genes involved in the formation of fine ridges on petal epidermal cells in Hibiscus trionum.</title>
        <authorList>
            <person name="Koshimizu S."/>
            <person name="Masuda S."/>
            <person name="Ishii T."/>
            <person name="Shirasu K."/>
            <person name="Hoshino A."/>
            <person name="Arita M."/>
        </authorList>
    </citation>
    <scope>NUCLEOTIDE SEQUENCE</scope>
    <source>
        <strain evidence="4">Hamamatsu line</strain>
    </source>
</reference>
<dbReference type="OrthoDB" id="661680at2759"/>
<evidence type="ECO:0000256" key="2">
    <source>
        <dbReference type="SAM" id="MobiDB-lite"/>
    </source>
</evidence>
<dbReference type="EMBL" id="BSYR01000045">
    <property type="protein sequence ID" value="GMJ06376.1"/>
    <property type="molecule type" value="Genomic_DNA"/>
</dbReference>
<feature type="compositionally biased region" description="Polar residues" evidence="2">
    <location>
        <begin position="215"/>
        <end position="225"/>
    </location>
</feature>
<dbReference type="GO" id="GO:0005634">
    <property type="term" value="C:nucleus"/>
    <property type="evidence" value="ECO:0007669"/>
    <property type="project" value="TreeGrafter"/>
</dbReference>